<protein>
    <submittedName>
        <fullName evidence="2">Uncharacterized protein</fullName>
    </submittedName>
</protein>
<dbReference type="OrthoDB" id="3364132at2759"/>
<proteinExistence type="predicted"/>
<dbReference type="AlphaFoldDB" id="A0A9P9G3B8"/>
<gene>
    <name evidence="2" type="ORF">BKA55DRAFT_598302</name>
</gene>
<organism evidence="2 3">
    <name type="scientific">Fusarium redolens</name>
    <dbReference type="NCBI Taxonomy" id="48865"/>
    <lineage>
        <taxon>Eukaryota</taxon>
        <taxon>Fungi</taxon>
        <taxon>Dikarya</taxon>
        <taxon>Ascomycota</taxon>
        <taxon>Pezizomycotina</taxon>
        <taxon>Sordariomycetes</taxon>
        <taxon>Hypocreomycetidae</taxon>
        <taxon>Hypocreales</taxon>
        <taxon>Nectriaceae</taxon>
        <taxon>Fusarium</taxon>
        <taxon>Fusarium redolens species complex</taxon>
    </lineage>
</organism>
<evidence type="ECO:0000313" key="3">
    <source>
        <dbReference type="Proteomes" id="UP000720189"/>
    </source>
</evidence>
<feature type="compositionally biased region" description="Polar residues" evidence="1">
    <location>
        <begin position="1"/>
        <end position="13"/>
    </location>
</feature>
<dbReference type="RefSeq" id="XP_046043984.1">
    <property type="nucleotide sequence ID" value="XM_046196221.1"/>
</dbReference>
<evidence type="ECO:0000313" key="2">
    <source>
        <dbReference type="EMBL" id="KAH7232324.1"/>
    </source>
</evidence>
<accession>A0A9P9G3B8</accession>
<dbReference type="GeneID" id="70226175"/>
<dbReference type="PANTHER" id="PTHR36223">
    <property type="entry name" value="BETA-LACTAMASE-TYPE TRANSPEPTIDASE FOLD DOMAIN CONTAINING PROTEIN"/>
    <property type="match status" value="1"/>
</dbReference>
<dbReference type="PANTHER" id="PTHR36223:SF1">
    <property type="entry name" value="TRANSCRIPTION ELONGATION FACTOR EAF N-TERMINAL DOMAIN-CONTAINING PROTEIN"/>
    <property type="match status" value="1"/>
</dbReference>
<name>A0A9P9G3B8_FUSRE</name>
<evidence type="ECO:0000256" key="1">
    <source>
        <dbReference type="SAM" id="MobiDB-lite"/>
    </source>
</evidence>
<feature type="region of interest" description="Disordered" evidence="1">
    <location>
        <begin position="1"/>
        <end position="25"/>
    </location>
</feature>
<sequence length="243" mass="27677">MQVGQANQGTASDYQPYEIPTPFDSTMNQDLPQTKCFIESQAGSPFAIRFKISPLFSFPDDTDVLIISVFVDGKPFDEKCIPRSRLYGADYMDKIWYLEEADRETVNTDLERIKALGTIQVAVQVAKRIAPGPVVNDFHDDKRHKSLTIVNNALVLNGHGRTHGTSYIKTDESRSFKYTTVDNVQYLGNFFFFYLSRDSPEGEGIFDHRFINQYADDMFHPASCYNVTIMSNGWIDNEYTGDQ</sequence>
<dbReference type="EMBL" id="JAGMUX010000019">
    <property type="protein sequence ID" value="KAH7232324.1"/>
    <property type="molecule type" value="Genomic_DNA"/>
</dbReference>
<comment type="caution">
    <text evidence="2">The sequence shown here is derived from an EMBL/GenBank/DDBJ whole genome shotgun (WGS) entry which is preliminary data.</text>
</comment>
<keyword evidence="3" id="KW-1185">Reference proteome</keyword>
<reference evidence="2" key="1">
    <citation type="journal article" date="2021" name="Nat. Commun.">
        <title>Genetic determinants of endophytism in the Arabidopsis root mycobiome.</title>
        <authorList>
            <person name="Mesny F."/>
            <person name="Miyauchi S."/>
            <person name="Thiergart T."/>
            <person name="Pickel B."/>
            <person name="Atanasova L."/>
            <person name="Karlsson M."/>
            <person name="Huettel B."/>
            <person name="Barry K.W."/>
            <person name="Haridas S."/>
            <person name="Chen C."/>
            <person name="Bauer D."/>
            <person name="Andreopoulos W."/>
            <person name="Pangilinan J."/>
            <person name="LaButti K."/>
            <person name="Riley R."/>
            <person name="Lipzen A."/>
            <person name="Clum A."/>
            <person name="Drula E."/>
            <person name="Henrissat B."/>
            <person name="Kohler A."/>
            <person name="Grigoriev I.V."/>
            <person name="Martin F.M."/>
            <person name="Hacquard S."/>
        </authorList>
    </citation>
    <scope>NUCLEOTIDE SEQUENCE</scope>
    <source>
        <strain evidence="2">MPI-CAGE-AT-0023</strain>
    </source>
</reference>
<dbReference type="Proteomes" id="UP000720189">
    <property type="component" value="Unassembled WGS sequence"/>
</dbReference>